<comment type="function">
    <text evidence="6">Catalyzes the transfer of a lysyl group from L-lysyl-tRNA(Lys) to membrane-bound phosphatidylglycerol (PG), which produces lysylphosphatidylglycerol (LPG), a major component of the bacterial membrane with a positive net charge. LPG synthesis contributes to bacterial virulence as it is involved in the resistance mechanism against cationic antimicrobial peptides (CAMP) produces by the host's immune system (defensins, cathelicidins) and by the competing microorganisms.</text>
</comment>
<evidence type="ECO:0000256" key="1">
    <source>
        <dbReference type="ARBA" id="ARBA00004651"/>
    </source>
</evidence>
<keyword evidence="5 6" id="KW-0472">Membrane</keyword>
<dbReference type="GO" id="GO:0046677">
    <property type="term" value="P:response to antibiotic"/>
    <property type="evidence" value="ECO:0007669"/>
    <property type="project" value="UniProtKB-KW"/>
</dbReference>
<dbReference type="GO" id="GO:0006629">
    <property type="term" value="P:lipid metabolic process"/>
    <property type="evidence" value="ECO:0007669"/>
    <property type="project" value="UniProtKB-KW"/>
</dbReference>
<dbReference type="GO" id="GO:0005886">
    <property type="term" value="C:plasma membrane"/>
    <property type="evidence" value="ECO:0007669"/>
    <property type="project" value="UniProtKB-SubCell"/>
</dbReference>
<comment type="catalytic activity">
    <reaction evidence="6">
        <text>L-lysyl-tRNA(Lys) + a 1,2-diacyl-sn-glycero-3-phospho-(1'-sn-glycerol) = a 1,2-diacyl-sn-glycero-3-phospho-1'-(3'-O-L-lysyl)-sn-glycerol + tRNA(Lys)</text>
        <dbReference type="Rhea" id="RHEA:10668"/>
        <dbReference type="Rhea" id="RHEA-COMP:9696"/>
        <dbReference type="Rhea" id="RHEA-COMP:9697"/>
        <dbReference type="ChEBI" id="CHEBI:64716"/>
        <dbReference type="ChEBI" id="CHEBI:75792"/>
        <dbReference type="ChEBI" id="CHEBI:78442"/>
        <dbReference type="ChEBI" id="CHEBI:78529"/>
        <dbReference type="EC" id="2.3.2.3"/>
    </reaction>
</comment>
<organism evidence="7 8">
    <name type="scientific">Natronincola peptidivorans</name>
    <dbReference type="NCBI Taxonomy" id="426128"/>
    <lineage>
        <taxon>Bacteria</taxon>
        <taxon>Bacillati</taxon>
        <taxon>Bacillota</taxon>
        <taxon>Clostridia</taxon>
        <taxon>Peptostreptococcales</taxon>
        <taxon>Natronincolaceae</taxon>
        <taxon>Natronincola</taxon>
    </lineage>
</organism>
<evidence type="ECO:0000256" key="2">
    <source>
        <dbReference type="ARBA" id="ARBA00022475"/>
    </source>
</evidence>
<feature type="transmembrane region" description="Helical" evidence="6">
    <location>
        <begin position="143"/>
        <end position="164"/>
    </location>
</feature>
<sequence length="325" mass="36493">MGILLVLVILWRADFSEVFQSLKTFDFKLLLTVCLLQLLTILLINLQWHKIALHMGEKLALRDLFYMNMMGTFVESITPSAKTGGEAAKVYLLKARMGLSTGKAAALVGIQKVISLIAFLFLNVVAMTWFFTTVTWEGGQIPAVFISFLFLAGFVVLLMVLMAYPSKLNTLIKKLPLLKRESKDKIMKVMVDLQENVKEALQQKKPFLYQIVLAFTIWLLFAYKAYLIASGLQIQLPFMGIAVVTYLTYMIGMLPLLPGGVGTFEGSMVFFLLPMGIPSHEGVALALILRFVTFWLAFFISAGYLGYQQLTKEQNTIEMASRKPV</sequence>
<keyword evidence="6" id="KW-0808">Transferase</keyword>
<dbReference type="EC" id="2.3.2.3" evidence="6"/>
<evidence type="ECO:0000313" key="8">
    <source>
        <dbReference type="Proteomes" id="UP000199568"/>
    </source>
</evidence>
<keyword evidence="6" id="KW-0046">Antibiotic resistance</keyword>
<keyword evidence="2" id="KW-1003">Cell membrane</keyword>
<keyword evidence="4 6" id="KW-1133">Transmembrane helix</keyword>
<evidence type="ECO:0000256" key="6">
    <source>
        <dbReference type="RuleBase" id="RU363042"/>
    </source>
</evidence>
<dbReference type="STRING" id="426128.SAMN05660297_00918"/>
<feature type="transmembrane region" description="Helical" evidence="6">
    <location>
        <begin position="104"/>
        <end position="131"/>
    </location>
</feature>
<comment type="subcellular location">
    <subcellularLocation>
        <location evidence="1 6">Cell membrane</location>
        <topology evidence="1 6">Multi-pass membrane protein</topology>
    </subcellularLocation>
</comment>
<gene>
    <name evidence="6" type="primary">mprF</name>
    <name evidence="7" type="ORF">SAMN05660297_00918</name>
</gene>
<feature type="transmembrane region" description="Helical" evidence="6">
    <location>
        <begin position="207"/>
        <end position="226"/>
    </location>
</feature>
<evidence type="ECO:0000256" key="3">
    <source>
        <dbReference type="ARBA" id="ARBA00022692"/>
    </source>
</evidence>
<keyword evidence="8" id="KW-1185">Reference proteome</keyword>
<evidence type="ECO:0000256" key="5">
    <source>
        <dbReference type="ARBA" id="ARBA00023136"/>
    </source>
</evidence>
<dbReference type="Pfam" id="PF03706">
    <property type="entry name" value="LPG_synthase_TM"/>
    <property type="match status" value="1"/>
</dbReference>
<evidence type="ECO:0000256" key="4">
    <source>
        <dbReference type="ARBA" id="ARBA00022989"/>
    </source>
</evidence>
<keyword evidence="3 6" id="KW-0812">Transmembrane</keyword>
<dbReference type="AlphaFoldDB" id="A0A1I0AAD1"/>
<dbReference type="EMBL" id="FOHU01000002">
    <property type="protein sequence ID" value="SES90215.1"/>
    <property type="molecule type" value="Genomic_DNA"/>
</dbReference>
<protein>
    <recommendedName>
        <fullName evidence="6">Phosphatidylglycerol lysyltransferase</fullName>
        <ecNumber evidence="6">2.3.2.3</ecNumber>
    </recommendedName>
    <alternativeName>
        <fullName evidence="6">Lysylphosphatidylglycerol synthase</fullName>
    </alternativeName>
</protein>
<feature type="transmembrane region" description="Helical" evidence="6">
    <location>
        <begin position="283"/>
        <end position="307"/>
    </location>
</feature>
<reference evidence="7 8" key="1">
    <citation type="submission" date="2016-10" db="EMBL/GenBank/DDBJ databases">
        <authorList>
            <person name="de Groot N.N."/>
        </authorList>
    </citation>
    <scope>NUCLEOTIDE SEQUENCE [LARGE SCALE GENOMIC DNA]</scope>
    <source>
        <strain evidence="7 8">DSM 18979</strain>
    </source>
</reference>
<dbReference type="NCBIfam" id="TIGR00374">
    <property type="entry name" value="flippase-like domain"/>
    <property type="match status" value="1"/>
</dbReference>
<dbReference type="GO" id="GO:0050071">
    <property type="term" value="F:phosphatidylglycerol lysyltransferase activity"/>
    <property type="evidence" value="ECO:0007669"/>
    <property type="project" value="UniProtKB-EC"/>
</dbReference>
<proteinExistence type="inferred from homology"/>
<comment type="similarity">
    <text evidence="6">Belongs to the LPG synthase family.</text>
</comment>
<dbReference type="Proteomes" id="UP000199568">
    <property type="component" value="Unassembled WGS sequence"/>
</dbReference>
<evidence type="ECO:0000313" key="7">
    <source>
        <dbReference type="EMBL" id="SES90215.1"/>
    </source>
</evidence>
<dbReference type="PANTHER" id="PTHR39087:SF2">
    <property type="entry name" value="UPF0104 MEMBRANE PROTEIN MJ1595"/>
    <property type="match status" value="1"/>
</dbReference>
<name>A0A1I0AAD1_9FIRM</name>
<keyword evidence="6" id="KW-0443">Lipid metabolism</keyword>
<dbReference type="PANTHER" id="PTHR39087">
    <property type="entry name" value="UPF0104 MEMBRANE PROTEIN MJ1595"/>
    <property type="match status" value="1"/>
</dbReference>
<dbReference type="InterPro" id="IPR022791">
    <property type="entry name" value="L-PG_synthase/AglD"/>
</dbReference>
<accession>A0A1I0AAD1</accession>
<feature type="transmembrane region" description="Helical" evidence="6">
    <location>
        <begin position="25"/>
        <end position="46"/>
    </location>
</feature>